<dbReference type="PANTHER" id="PTHR35175:SF2">
    <property type="entry name" value="DUF1289 DOMAIN-CONTAINING PROTEIN"/>
    <property type="match status" value="1"/>
</dbReference>
<proteinExistence type="predicted"/>
<sequence>MDKAAIESPCILVCTIDQRTGLCLGCVRTLDEIARWSGMGDHERQAVLALLPERRQQMEEKEG</sequence>
<gene>
    <name evidence="1" type="ORF">DKP76_09830</name>
</gene>
<dbReference type="Pfam" id="PF06945">
    <property type="entry name" value="DUF1289"/>
    <property type="match status" value="1"/>
</dbReference>
<protein>
    <submittedName>
        <fullName evidence="1">DUF1289 domain-containing protein</fullName>
    </submittedName>
</protein>
<name>A0A316JBI9_9HYPH</name>
<comment type="caution">
    <text evidence="1">The sequence shown here is derived from an EMBL/GenBank/DDBJ whole genome shotgun (WGS) entry which is preliminary data.</text>
</comment>
<dbReference type="Proteomes" id="UP000245865">
    <property type="component" value="Unassembled WGS sequence"/>
</dbReference>
<evidence type="ECO:0000313" key="1">
    <source>
        <dbReference type="EMBL" id="PWL18025.1"/>
    </source>
</evidence>
<keyword evidence="2" id="KW-1185">Reference proteome</keyword>
<dbReference type="RefSeq" id="WP_109706260.1">
    <property type="nucleotide sequence ID" value="NZ_QGDB01000003.1"/>
</dbReference>
<accession>A0A316JBI9</accession>
<reference evidence="1 2" key="1">
    <citation type="submission" date="2018-05" db="EMBL/GenBank/DDBJ databases">
        <title>Comparative genomic sequence analysis between strain HN4 and CCM 8460T (Falsochrobactrum ovis) will provide more evidence to prove that HN4 is a new species of Falsochrobactrum.</title>
        <authorList>
            <person name="Lyu W."/>
            <person name="Sun L."/>
            <person name="Yao L."/>
        </authorList>
    </citation>
    <scope>NUCLEOTIDE SEQUENCE [LARGE SCALE GENOMIC DNA]</scope>
    <source>
        <strain evidence="1 2">HN4</strain>
    </source>
</reference>
<organism evidence="1 2">
    <name type="scientific">Falsochrobactrum shanghaiense</name>
    <dbReference type="NCBI Taxonomy" id="2201899"/>
    <lineage>
        <taxon>Bacteria</taxon>
        <taxon>Pseudomonadati</taxon>
        <taxon>Pseudomonadota</taxon>
        <taxon>Alphaproteobacteria</taxon>
        <taxon>Hyphomicrobiales</taxon>
        <taxon>Brucellaceae</taxon>
        <taxon>Falsochrobactrum</taxon>
    </lineage>
</organism>
<dbReference type="AlphaFoldDB" id="A0A316JBI9"/>
<evidence type="ECO:0000313" key="2">
    <source>
        <dbReference type="Proteomes" id="UP000245865"/>
    </source>
</evidence>
<dbReference type="InterPro" id="IPR010710">
    <property type="entry name" value="DUF1289"/>
</dbReference>
<dbReference type="OrthoDB" id="9811423at2"/>
<dbReference type="PANTHER" id="PTHR35175">
    <property type="entry name" value="DUF1289 DOMAIN-CONTAINING PROTEIN"/>
    <property type="match status" value="1"/>
</dbReference>
<dbReference type="EMBL" id="QGDB01000003">
    <property type="protein sequence ID" value="PWL18025.1"/>
    <property type="molecule type" value="Genomic_DNA"/>
</dbReference>